<proteinExistence type="predicted"/>
<dbReference type="eggNOG" id="ENOG502QSU3">
    <property type="taxonomic scope" value="Eukaryota"/>
</dbReference>
<dbReference type="GeneTree" id="ENSGT00940000162068"/>
<dbReference type="OMA" id="RQCITIR"/>
<dbReference type="InterPro" id="IPR012337">
    <property type="entry name" value="RNaseH-like_sf"/>
</dbReference>
<dbReference type="Proteomes" id="UP000008672">
    <property type="component" value="Unassembled WGS sequence"/>
</dbReference>
<dbReference type="AlphaFoldDB" id="H3B1V7"/>
<reference evidence="3" key="1">
    <citation type="submission" date="2011-08" db="EMBL/GenBank/DDBJ databases">
        <title>The draft genome of Latimeria chalumnae.</title>
        <authorList>
            <person name="Di Palma F."/>
            <person name="Alfoldi J."/>
            <person name="Johnson J."/>
            <person name="Berlin A."/>
            <person name="Gnerre S."/>
            <person name="Jaffe D."/>
            <person name="MacCallum I."/>
            <person name="Young S."/>
            <person name="Walker B.J."/>
            <person name="Lander E."/>
            <person name="Lindblad-Toh K."/>
        </authorList>
    </citation>
    <scope>NUCLEOTIDE SEQUENCE [LARGE SCALE GENOMIC DNA]</scope>
    <source>
        <strain evidence="3">Wild caught</strain>
    </source>
</reference>
<dbReference type="STRING" id="7897.ENSLACP00000015878"/>
<feature type="domain" description="HAT C-terminal dimerisation" evidence="1">
    <location>
        <begin position="367"/>
        <end position="418"/>
    </location>
</feature>
<evidence type="ECO:0000313" key="3">
    <source>
        <dbReference type="Proteomes" id="UP000008672"/>
    </source>
</evidence>
<dbReference type="GO" id="GO:0046983">
    <property type="term" value="F:protein dimerization activity"/>
    <property type="evidence" value="ECO:0007669"/>
    <property type="project" value="InterPro"/>
</dbReference>
<accession>H3B1V7</accession>
<reference evidence="2" key="3">
    <citation type="submission" date="2025-09" db="UniProtKB">
        <authorList>
            <consortium name="Ensembl"/>
        </authorList>
    </citation>
    <scope>IDENTIFICATION</scope>
</reference>
<dbReference type="EMBL" id="AFYH01037745">
    <property type="status" value="NOT_ANNOTATED_CDS"/>
    <property type="molecule type" value="Genomic_DNA"/>
</dbReference>
<dbReference type="InParanoid" id="H3B1V7"/>
<dbReference type="InterPro" id="IPR008906">
    <property type="entry name" value="HATC_C_dom"/>
</dbReference>
<dbReference type="PANTHER" id="PTHR45749">
    <property type="match status" value="1"/>
</dbReference>
<sequence length="440" mass="49839">TDAQYLTTTVNDIWVHCMLPLSACRGRVYDGAGNMAGKLHGLAARIQELELAALYVHCFAHCLNLCLQDSTRQCITIRNALDICMDIEKLVRYSAKRMTTFEQFQKQFASEEVSIKPLCPTRWIVRTGAINAVLVNCHALVECCQEINSSCNDEYGRIAGDVLAQLKQFKVYFGLRLAHLIFSATERTSRVLQRNDCSLQEGLQSVELTGAFLAWQRTDEAFHLFYKSVVAEGTKFTGKPSLLRAKRLPKCLDSGTDAHRFETPEAFFRQQYFEAFDITAGELKWHFEQSMLGCSKDSENLIPQVIQVTYVKDLDFSHLQNQLRTLPDLIRAANKNVPTLNITKVTKLSTLIDVFNTVPSSDVLFSEVHSLLCLFLTLPVSTATAERSFSALQRMKAFLRSIMTQERLNNSMLLYVHKSSTDELNRTEIAQEFISVNDRC</sequence>
<keyword evidence="3" id="KW-1185">Reference proteome</keyword>
<dbReference type="SUPFAM" id="SSF53098">
    <property type="entry name" value="Ribonuclease H-like"/>
    <property type="match status" value="1"/>
</dbReference>
<evidence type="ECO:0000259" key="1">
    <source>
        <dbReference type="Pfam" id="PF05699"/>
    </source>
</evidence>
<dbReference type="HOGENOM" id="CLU_006175_4_2_1"/>
<organism evidence="2 3">
    <name type="scientific">Latimeria chalumnae</name>
    <name type="common">Coelacanth</name>
    <dbReference type="NCBI Taxonomy" id="7897"/>
    <lineage>
        <taxon>Eukaryota</taxon>
        <taxon>Metazoa</taxon>
        <taxon>Chordata</taxon>
        <taxon>Craniata</taxon>
        <taxon>Vertebrata</taxon>
        <taxon>Euteleostomi</taxon>
        <taxon>Coelacanthiformes</taxon>
        <taxon>Coelacanthidae</taxon>
        <taxon>Latimeria</taxon>
    </lineage>
</organism>
<dbReference type="PANTHER" id="PTHR45749:SF21">
    <property type="entry name" value="DUF4371 DOMAIN-CONTAINING PROTEIN"/>
    <property type="match status" value="1"/>
</dbReference>
<reference evidence="2" key="2">
    <citation type="submission" date="2025-08" db="UniProtKB">
        <authorList>
            <consortium name="Ensembl"/>
        </authorList>
    </citation>
    <scope>IDENTIFICATION</scope>
</reference>
<name>H3B1V7_LATCH</name>
<evidence type="ECO:0000313" key="2">
    <source>
        <dbReference type="Ensembl" id="ENSLACP00000015878.1"/>
    </source>
</evidence>
<protein>
    <recommendedName>
        <fullName evidence="1">HAT C-terminal dimerisation domain-containing protein</fullName>
    </recommendedName>
</protein>
<dbReference type="Ensembl" id="ENSLACT00000015988.1">
    <property type="protein sequence ID" value="ENSLACP00000015878.1"/>
    <property type="gene ID" value="ENSLACG00000013982.1"/>
</dbReference>
<dbReference type="Pfam" id="PF05699">
    <property type="entry name" value="Dimer_Tnp_hAT"/>
    <property type="match status" value="1"/>
</dbReference>